<feature type="transmembrane region" description="Helical" evidence="6">
    <location>
        <begin position="165"/>
        <end position="186"/>
    </location>
</feature>
<accession>A0A6B2R130</accession>
<dbReference type="EMBL" id="JAAGRN010000007">
    <property type="protein sequence ID" value="NDY83768.1"/>
    <property type="molecule type" value="Genomic_DNA"/>
</dbReference>
<sequence length="351" mass="38213">MGCNWCALRYRQNPLKKTLKSAWPYLRVVLSVLLLWLAVRNIDFKALKESDISIQPAWLLLAIAIMILGNLMATLRWGWLMRSVGLYRTGFEYVTLYFTGGLINQGLPSTIGGDSYRAIEGSRIDSKSKEPLPSISEELHQKVDLNKAPPRLRLSFVATGLDRGLGLFGNNILGAIGLILGGAMIAPWGQDAGWLALIGMLSIIVIAYLTLRIARTRKLVQAVFNKLGMPGGVAALDHAFGWPDVIPQTINSTLIHFLTTIAFWCCLRAYGVSAPMDALMVGLPALGLLTMLPISISGWGLREATLSAALALWGVDPSVCVMASVSFGLITVIVYLPSAIALLKRRKKSAH</sequence>
<evidence type="ECO:0000256" key="6">
    <source>
        <dbReference type="SAM" id="Phobius"/>
    </source>
</evidence>
<feature type="transmembrane region" description="Helical" evidence="6">
    <location>
        <begin position="254"/>
        <end position="271"/>
    </location>
</feature>
<evidence type="ECO:0000256" key="3">
    <source>
        <dbReference type="ARBA" id="ARBA00022692"/>
    </source>
</evidence>
<organism evidence="7">
    <name type="scientific">Sheuella amnicola</name>
    <dbReference type="NCBI Taxonomy" id="2707330"/>
    <lineage>
        <taxon>Bacteria</taxon>
        <taxon>Pseudomonadati</taxon>
        <taxon>Pseudomonadota</taxon>
        <taxon>Betaproteobacteria</taxon>
        <taxon>Burkholderiales</taxon>
        <taxon>Alcaligenaceae</taxon>
        <taxon>Sheuella</taxon>
    </lineage>
</organism>
<keyword evidence="4 6" id="KW-1133">Transmembrane helix</keyword>
<feature type="transmembrane region" description="Helical" evidence="6">
    <location>
        <begin position="278"/>
        <end position="301"/>
    </location>
</feature>
<name>A0A6B2R130_9BURK</name>
<feature type="transmembrane region" description="Helical" evidence="6">
    <location>
        <begin position="321"/>
        <end position="343"/>
    </location>
</feature>
<feature type="transmembrane region" description="Helical" evidence="6">
    <location>
        <begin position="21"/>
        <end position="39"/>
    </location>
</feature>
<dbReference type="Pfam" id="PF03706">
    <property type="entry name" value="LPG_synthase_TM"/>
    <property type="match status" value="1"/>
</dbReference>
<proteinExistence type="predicted"/>
<dbReference type="PANTHER" id="PTHR40277">
    <property type="entry name" value="BLL5419 PROTEIN"/>
    <property type="match status" value="1"/>
</dbReference>
<dbReference type="InterPro" id="IPR022791">
    <property type="entry name" value="L-PG_synthase/AglD"/>
</dbReference>
<reference evidence="7" key="1">
    <citation type="submission" date="2020-02" db="EMBL/GenBank/DDBJ databases">
        <authorList>
            <person name="Chen W.-M."/>
        </authorList>
    </citation>
    <scope>NUCLEOTIDE SEQUENCE</scope>
    <source>
        <strain evidence="7">NBD-18</strain>
    </source>
</reference>
<comment type="subcellular location">
    <subcellularLocation>
        <location evidence="1">Cell membrane</location>
        <topology evidence="1">Multi-pass membrane protein</topology>
    </subcellularLocation>
</comment>
<evidence type="ECO:0000256" key="2">
    <source>
        <dbReference type="ARBA" id="ARBA00022475"/>
    </source>
</evidence>
<keyword evidence="2" id="KW-1003">Cell membrane</keyword>
<comment type="caution">
    <text evidence="7">The sequence shown here is derived from an EMBL/GenBank/DDBJ whole genome shotgun (WGS) entry which is preliminary data.</text>
</comment>
<gene>
    <name evidence="7" type="ORF">G3I67_11035</name>
</gene>
<evidence type="ECO:0000256" key="4">
    <source>
        <dbReference type="ARBA" id="ARBA00022989"/>
    </source>
</evidence>
<dbReference type="PANTHER" id="PTHR40277:SF1">
    <property type="entry name" value="BLL5419 PROTEIN"/>
    <property type="match status" value="1"/>
</dbReference>
<evidence type="ECO:0000256" key="1">
    <source>
        <dbReference type="ARBA" id="ARBA00004651"/>
    </source>
</evidence>
<keyword evidence="3 6" id="KW-0812">Transmembrane</keyword>
<feature type="transmembrane region" description="Helical" evidence="6">
    <location>
        <begin position="192"/>
        <end position="211"/>
    </location>
</feature>
<dbReference type="AlphaFoldDB" id="A0A6B2R130"/>
<feature type="transmembrane region" description="Helical" evidence="6">
    <location>
        <begin position="223"/>
        <end position="242"/>
    </location>
</feature>
<feature type="transmembrane region" description="Helical" evidence="6">
    <location>
        <begin position="59"/>
        <end position="79"/>
    </location>
</feature>
<evidence type="ECO:0000256" key="5">
    <source>
        <dbReference type="ARBA" id="ARBA00023136"/>
    </source>
</evidence>
<evidence type="ECO:0000313" key="7">
    <source>
        <dbReference type="EMBL" id="NDY83768.1"/>
    </source>
</evidence>
<keyword evidence="5 6" id="KW-0472">Membrane</keyword>
<dbReference type="GO" id="GO:0005886">
    <property type="term" value="C:plasma membrane"/>
    <property type="evidence" value="ECO:0007669"/>
    <property type="project" value="UniProtKB-SubCell"/>
</dbReference>
<protein>
    <submittedName>
        <fullName evidence="7">Flippase-like domain-containing protein</fullName>
    </submittedName>
</protein>